<dbReference type="GO" id="GO:0004818">
    <property type="term" value="F:glutamate-tRNA ligase activity"/>
    <property type="evidence" value="ECO:0007669"/>
    <property type="project" value="UniProtKB-UniRule"/>
</dbReference>
<sequence length="485" mass="56542">MKNEVRVRMAPSPTGLFHVGSARTALYNWLFARHHRGKFILRVEDTDVARSSEQMIQVILDGLTWLGISWDEGPYYQSKRLDIYRKYVQQLLDKNLAYYCYCNPEDLEREKKAAYKRKEDWQYDRRCLHLSETERGEKERQRIPKVVRFLVPDGSVTYHDVIHKGITREAKDIEDLVIMRSNGVPTYNLACVVDDHEMGISHVIRAVDHITNTPKQILLFKALGLAIPEYAHLPLILGEDRSKLSKRHGAVSLMTYKEQGYLPEAVLNYLALLGWSPGDDREIMTTKQIIDSFDIVRINPSNAVFDEQKLEWMNGQYIYGLSDEALLVSLRPFLIKFGLSEEPDIAEKKDWFVKVCRLVKLRLKKLVDINDVARYFFVEDYEYEEDGLNKHFNAATAEIIDDFLSRLEGIREYVAQSIEENVRDYAEANHLKARQIIHPLRFFITGKQGGPGLFETMELVGKERCLNRLRRFINDFKKQQEEKAN</sequence>
<dbReference type="Gene3D" id="1.10.10.350">
    <property type="match status" value="1"/>
</dbReference>
<evidence type="ECO:0000256" key="9">
    <source>
        <dbReference type="ARBA" id="ARBA00023146"/>
    </source>
</evidence>
<feature type="domain" description="Glutamyl/glutaminyl-tRNA synthetase class Ib catalytic" evidence="11">
    <location>
        <begin position="4"/>
        <end position="312"/>
    </location>
</feature>
<evidence type="ECO:0000259" key="11">
    <source>
        <dbReference type="Pfam" id="PF00749"/>
    </source>
</evidence>
<evidence type="ECO:0000256" key="5">
    <source>
        <dbReference type="ARBA" id="ARBA00022598"/>
    </source>
</evidence>
<organism evidence="13 14">
    <name type="scientific">candidate division WOR_3 bacterium SM1_77</name>
    <dbReference type="NCBI Taxonomy" id="1703778"/>
    <lineage>
        <taxon>Bacteria</taxon>
        <taxon>Bacteria division WOR-3</taxon>
    </lineage>
</organism>
<reference evidence="13 14" key="1">
    <citation type="journal article" date="2015" name="Microbiome">
        <title>Genomic resolution of linkages in carbon, nitrogen, and sulfur cycling among widespread estuary sediment bacteria.</title>
        <authorList>
            <person name="Baker B.J."/>
            <person name="Lazar C.S."/>
            <person name="Teske A.P."/>
            <person name="Dick G.J."/>
        </authorList>
    </citation>
    <scope>NUCLEOTIDE SEQUENCE [LARGE SCALE GENOMIC DNA]</scope>
    <source>
        <strain evidence="13">SM1_77</strain>
    </source>
</reference>
<dbReference type="SUPFAM" id="SSF52374">
    <property type="entry name" value="Nucleotidylyl transferase"/>
    <property type="match status" value="1"/>
</dbReference>
<dbReference type="CDD" id="cd00808">
    <property type="entry name" value="GluRS_core"/>
    <property type="match status" value="1"/>
</dbReference>
<dbReference type="GO" id="GO:0005524">
    <property type="term" value="F:ATP binding"/>
    <property type="evidence" value="ECO:0007669"/>
    <property type="project" value="UniProtKB-UniRule"/>
</dbReference>
<dbReference type="InterPro" id="IPR020058">
    <property type="entry name" value="Glu/Gln-tRNA-synth_Ib_cat-dom"/>
</dbReference>
<keyword evidence="8 10" id="KW-0648">Protein biosynthesis</keyword>
<comment type="caution">
    <text evidence="13">The sequence shown here is derived from an EMBL/GenBank/DDBJ whole genome shotgun (WGS) entry which is preliminary data.</text>
</comment>
<evidence type="ECO:0000256" key="10">
    <source>
        <dbReference type="HAMAP-Rule" id="MF_00022"/>
    </source>
</evidence>
<evidence type="ECO:0000256" key="1">
    <source>
        <dbReference type="ARBA" id="ARBA00004496"/>
    </source>
</evidence>
<feature type="binding site" evidence="10">
    <location>
        <position position="102"/>
    </location>
    <ligand>
        <name>Zn(2+)</name>
        <dbReference type="ChEBI" id="CHEBI:29105"/>
    </ligand>
</feature>
<evidence type="ECO:0000256" key="7">
    <source>
        <dbReference type="ARBA" id="ARBA00022840"/>
    </source>
</evidence>
<dbReference type="GO" id="GO:0008270">
    <property type="term" value="F:zinc ion binding"/>
    <property type="evidence" value="ECO:0007669"/>
    <property type="project" value="UniProtKB-UniRule"/>
</dbReference>
<evidence type="ECO:0000256" key="3">
    <source>
        <dbReference type="ARBA" id="ARBA00011245"/>
    </source>
</evidence>
<dbReference type="PATRIC" id="fig|1703778.3.peg.1059"/>
<evidence type="ECO:0000256" key="4">
    <source>
        <dbReference type="ARBA" id="ARBA00022490"/>
    </source>
</evidence>
<evidence type="ECO:0000313" key="13">
    <source>
        <dbReference type="EMBL" id="KPL12753.1"/>
    </source>
</evidence>
<keyword evidence="10" id="KW-0479">Metal-binding</keyword>
<dbReference type="AlphaFoldDB" id="A0A0S8JSH5"/>
<dbReference type="NCBIfam" id="TIGR00464">
    <property type="entry name" value="gltX_bact"/>
    <property type="match status" value="1"/>
</dbReference>
<comment type="subunit">
    <text evidence="3 10">Monomer.</text>
</comment>
<accession>A0A0S8JSH5</accession>
<evidence type="ECO:0000313" key="14">
    <source>
        <dbReference type="Proteomes" id="UP000050975"/>
    </source>
</evidence>
<feature type="binding site" evidence="10">
    <location>
        <position position="246"/>
    </location>
    <ligand>
        <name>ATP</name>
        <dbReference type="ChEBI" id="CHEBI:30616"/>
    </ligand>
</feature>
<comment type="similarity">
    <text evidence="2 10">Belongs to the class-I aminoacyl-tRNA synthetase family. Glutamate--tRNA ligase type 1 subfamily.</text>
</comment>
<evidence type="ECO:0000256" key="8">
    <source>
        <dbReference type="ARBA" id="ARBA00022917"/>
    </source>
</evidence>
<feature type="binding site" evidence="10">
    <location>
        <position position="100"/>
    </location>
    <ligand>
        <name>Zn(2+)</name>
        <dbReference type="ChEBI" id="CHEBI:29105"/>
    </ligand>
</feature>
<dbReference type="Proteomes" id="UP000050975">
    <property type="component" value="Unassembled WGS sequence"/>
</dbReference>
<evidence type="ECO:0000259" key="12">
    <source>
        <dbReference type="Pfam" id="PF19269"/>
    </source>
</evidence>
<dbReference type="Gene3D" id="3.40.50.620">
    <property type="entry name" value="HUPs"/>
    <property type="match status" value="1"/>
</dbReference>
<feature type="domain" description="Aminoacyl-tRNA synthetase class I anticodon-binding" evidence="12">
    <location>
        <begin position="329"/>
        <end position="473"/>
    </location>
</feature>
<dbReference type="GO" id="GO:0006424">
    <property type="term" value="P:glutamyl-tRNA aminoacylation"/>
    <property type="evidence" value="ECO:0007669"/>
    <property type="project" value="UniProtKB-UniRule"/>
</dbReference>
<keyword evidence="9 10" id="KW-0030">Aminoacyl-tRNA synthetase</keyword>
<feature type="binding site" evidence="10">
    <location>
        <position position="127"/>
    </location>
    <ligand>
        <name>Zn(2+)</name>
        <dbReference type="ChEBI" id="CHEBI:29105"/>
    </ligand>
</feature>
<keyword evidence="4 10" id="KW-0963">Cytoplasm</keyword>
<dbReference type="EC" id="6.1.1.17" evidence="10"/>
<keyword evidence="10" id="KW-0862">Zinc</keyword>
<feature type="short sequence motif" description="'KMSKS' region" evidence="10">
    <location>
        <begin position="243"/>
        <end position="247"/>
    </location>
</feature>
<dbReference type="FunFam" id="3.40.50.620:FF:000007">
    <property type="entry name" value="Glutamate--tRNA ligase"/>
    <property type="match status" value="1"/>
</dbReference>
<keyword evidence="7 10" id="KW-0067">ATP-binding</keyword>
<dbReference type="GO" id="GO:0000049">
    <property type="term" value="F:tRNA binding"/>
    <property type="evidence" value="ECO:0007669"/>
    <property type="project" value="InterPro"/>
</dbReference>
<dbReference type="InterPro" id="IPR014729">
    <property type="entry name" value="Rossmann-like_a/b/a_fold"/>
</dbReference>
<dbReference type="PANTHER" id="PTHR43311:SF2">
    <property type="entry name" value="GLUTAMATE--TRNA LIGASE, MITOCHONDRIAL-RELATED"/>
    <property type="match status" value="1"/>
</dbReference>
<evidence type="ECO:0000256" key="2">
    <source>
        <dbReference type="ARBA" id="ARBA00007894"/>
    </source>
</evidence>
<protein>
    <recommendedName>
        <fullName evidence="10">Glutamate--tRNA ligase</fullName>
        <ecNumber evidence="10">6.1.1.17</ecNumber>
    </recommendedName>
    <alternativeName>
        <fullName evidence="10">Glutamyl-tRNA synthetase</fullName>
        <shortName evidence="10">GluRS</shortName>
    </alternativeName>
</protein>
<feature type="short sequence motif" description="'HIGH' region" evidence="10">
    <location>
        <begin position="11"/>
        <end position="21"/>
    </location>
</feature>
<dbReference type="Pfam" id="PF19269">
    <property type="entry name" value="Anticodon_2"/>
    <property type="match status" value="1"/>
</dbReference>
<dbReference type="Pfam" id="PF00749">
    <property type="entry name" value="tRNA-synt_1c"/>
    <property type="match status" value="1"/>
</dbReference>
<comment type="catalytic activity">
    <reaction evidence="10">
        <text>tRNA(Glu) + L-glutamate + ATP = L-glutamyl-tRNA(Glu) + AMP + diphosphate</text>
        <dbReference type="Rhea" id="RHEA:23540"/>
        <dbReference type="Rhea" id="RHEA-COMP:9663"/>
        <dbReference type="Rhea" id="RHEA-COMP:9680"/>
        <dbReference type="ChEBI" id="CHEBI:29985"/>
        <dbReference type="ChEBI" id="CHEBI:30616"/>
        <dbReference type="ChEBI" id="CHEBI:33019"/>
        <dbReference type="ChEBI" id="CHEBI:78442"/>
        <dbReference type="ChEBI" id="CHEBI:78520"/>
        <dbReference type="ChEBI" id="CHEBI:456215"/>
        <dbReference type="EC" id="6.1.1.17"/>
    </reaction>
</comment>
<feature type="binding site" evidence="10">
    <location>
        <position position="129"/>
    </location>
    <ligand>
        <name>Zn(2+)</name>
        <dbReference type="ChEBI" id="CHEBI:29105"/>
    </ligand>
</feature>
<dbReference type="EMBL" id="LJVE01000137">
    <property type="protein sequence ID" value="KPL12753.1"/>
    <property type="molecule type" value="Genomic_DNA"/>
</dbReference>
<dbReference type="InterPro" id="IPR004527">
    <property type="entry name" value="Glu-tRNA-ligase_bac/mito"/>
</dbReference>
<comment type="function">
    <text evidence="10">Catalyzes the attachment of glutamate to tRNA(Glu) in a two-step reaction: glutamate is first activated by ATP to form Glu-AMP and then transferred to the acceptor end of tRNA(Glu).</text>
</comment>
<dbReference type="HAMAP" id="MF_00022">
    <property type="entry name" value="Glu_tRNA_synth_type1"/>
    <property type="match status" value="1"/>
</dbReference>
<evidence type="ECO:0000256" key="6">
    <source>
        <dbReference type="ARBA" id="ARBA00022741"/>
    </source>
</evidence>
<dbReference type="SUPFAM" id="SSF48163">
    <property type="entry name" value="An anticodon-binding domain of class I aminoacyl-tRNA synthetases"/>
    <property type="match status" value="1"/>
</dbReference>
<dbReference type="GO" id="GO:0005829">
    <property type="term" value="C:cytosol"/>
    <property type="evidence" value="ECO:0007669"/>
    <property type="project" value="TreeGrafter"/>
</dbReference>
<name>A0A0S8JSH5_UNCW3</name>
<dbReference type="InterPro" id="IPR045462">
    <property type="entry name" value="aa-tRNA-synth_I_cd-bd"/>
</dbReference>
<dbReference type="PRINTS" id="PR00987">
    <property type="entry name" value="TRNASYNTHGLU"/>
</dbReference>
<dbReference type="InterPro" id="IPR049940">
    <property type="entry name" value="GluQ/Sye"/>
</dbReference>
<comment type="subcellular location">
    <subcellularLocation>
        <location evidence="1 10">Cytoplasm</location>
    </subcellularLocation>
</comment>
<comment type="cofactor">
    <cofactor evidence="10">
        <name>Zn(2+)</name>
        <dbReference type="ChEBI" id="CHEBI:29105"/>
    </cofactor>
    <text evidence="10">Binds 1 zinc ion per subunit.</text>
</comment>
<dbReference type="InterPro" id="IPR008925">
    <property type="entry name" value="aa_tRNA-synth_I_cd-bd_sf"/>
</dbReference>
<gene>
    <name evidence="10" type="primary">gltX</name>
    <name evidence="13" type="ORF">AMJ74_06225</name>
</gene>
<proteinExistence type="inferred from homology"/>
<keyword evidence="5 10" id="KW-0436">Ligase</keyword>
<keyword evidence="6 10" id="KW-0547">Nucleotide-binding</keyword>
<dbReference type="InterPro" id="IPR020751">
    <property type="entry name" value="aa-tRNA-synth_I_codon-bd_sub2"/>
</dbReference>
<dbReference type="InterPro" id="IPR033910">
    <property type="entry name" value="GluRS_core"/>
</dbReference>
<dbReference type="InterPro" id="IPR000924">
    <property type="entry name" value="Glu/Gln-tRNA-synth"/>
</dbReference>
<dbReference type="PANTHER" id="PTHR43311">
    <property type="entry name" value="GLUTAMATE--TRNA LIGASE"/>
    <property type="match status" value="1"/>
</dbReference>